<dbReference type="EMBL" id="FO203522">
    <property type="protein sequence ID" value="CCO22759.1"/>
    <property type="molecule type" value="Genomic_DNA"/>
</dbReference>
<proteinExistence type="predicted"/>
<gene>
    <name evidence="1" type="ORF">DESAM_20472</name>
</gene>
<dbReference type="KEGG" id="dhy:DESAM_20472"/>
<sequence length="153" mass="17251">MSDFHNYYRFVLQIIVTALQPDGNEGLNIAAEHITGMDVPEIRHAQPDNRHSLSLVEELMNTALLEELVMKKAENLRNEGLSIAEAIDRAGDEILNCCDEQGRGSQFCLRMWLKGAKQRVSTENLSDSSSPEEDKRFSLITYGRYIHSTLPAT</sequence>
<accession>L0R7P2</accession>
<evidence type="ECO:0000313" key="1">
    <source>
        <dbReference type="EMBL" id="CCO22759.1"/>
    </source>
</evidence>
<dbReference type="AlphaFoldDB" id="L0R7P2"/>
<dbReference type="RefSeq" id="WP_015335367.1">
    <property type="nucleotide sequence ID" value="NC_020055.1"/>
</dbReference>
<reference evidence="1 2" key="1">
    <citation type="submission" date="2012-10" db="EMBL/GenBank/DDBJ databases">
        <authorList>
            <person name="Genoscope - CEA"/>
        </authorList>
    </citation>
    <scope>NUCLEOTIDE SEQUENCE [LARGE SCALE GENOMIC DNA]</scope>
    <source>
        <strain evidence="2">AM13 / DSM 14728</strain>
    </source>
</reference>
<dbReference type="HOGENOM" id="CLU_1710309_0_0_7"/>
<organism evidence="1 2">
    <name type="scientific">Maridesulfovibrio hydrothermalis AM13 = DSM 14728</name>
    <dbReference type="NCBI Taxonomy" id="1121451"/>
    <lineage>
        <taxon>Bacteria</taxon>
        <taxon>Pseudomonadati</taxon>
        <taxon>Thermodesulfobacteriota</taxon>
        <taxon>Desulfovibrionia</taxon>
        <taxon>Desulfovibrionales</taxon>
        <taxon>Desulfovibrionaceae</taxon>
        <taxon>Maridesulfovibrio</taxon>
    </lineage>
</organism>
<dbReference type="eggNOG" id="ENOG50318DG">
    <property type="taxonomic scope" value="Bacteria"/>
</dbReference>
<name>L0R7P2_9BACT</name>
<dbReference type="PATRIC" id="fig|1121451.3.peg.734"/>
<dbReference type="STRING" id="1121451.DESAM_20472"/>
<dbReference type="OrthoDB" id="5459265at2"/>
<dbReference type="Proteomes" id="UP000010808">
    <property type="component" value="Chromosome"/>
</dbReference>
<evidence type="ECO:0000313" key="2">
    <source>
        <dbReference type="Proteomes" id="UP000010808"/>
    </source>
</evidence>
<keyword evidence="2" id="KW-1185">Reference proteome</keyword>
<protein>
    <submittedName>
        <fullName evidence="1">Uncharacterized protein</fullName>
    </submittedName>
</protein>